<proteinExistence type="inferred from homology"/>
<evidence type="ECO:0000256" key="6">
    <source>
        <dbReference type="ARBA" id="ARBA00023128"/>
    </source>
</evidence>
<accession>A0A6J2XYY9</accession>
<dbReference type="GO" id="GO:0042407">
    <property type="term" value="P:cristae formation"/>
    <property type="evidence" value="ECO:0007669"/>
    <property type="project" value="TreeGrafter"/>
</dbReference>
<evidence type="ECO:0000256" key="3">
    <source>
        <dbReference type="ARBA" id="ARBA00022692"/>
    </source>
</evidence>
<evidence type="ECO:0000256" key="2">
    <source>
        <dbReference type="ARBA" id="ARBA00006771"/>
    </source>
</evidence>
<evidence type="ECO:0000313" key="11">
    <source>
        <dbReference type="RefSeq" id="XP_030756718.1"/>
    </source>
</evidence>
<evidence type="ECO:0000256" key="1">
    <source>
        <dbReference type="ARBA" id="ARBA00004434"/>
    </source>
</evidence>
<name>A0A6J2XYY9_SITOR</name>
<comment type="function">
    <text evidence="8">Component of the MICOS complex, a large protein complex of the mitochondrial inner membrane that plays crucial roles in the maintenance of crista junctions, inner membrane architecture, and formation of contact sites to the outer membrane.</text>
</comment>
<comment type="subunit">
    <text evidence="8">Component of the mitochondrial contact site and cristae organizing system (MICOS) complex.</text>
</comment>
<feature type="compositionally biased region" description="Polar residues" evidence="9">
    <location>
        <begin position="141"/>
        <end position="152"/>
    </location>
</feature>
<dbReference type="OrthoDB" id="5948578at2759"/>
<reference evidence="11" key="1">
    <citation type="submission" date="2025-08" db="UniProtKB">
        <authorList>
            <consortium name="RefSeq"/>
        </authorList>
    </citation>
    <scope>IDENTIFICATION</scope>
    <source>
        <tissue evidence="11">Gonads</tissue>
    </source>
</reference>
<protein>
    <recommendedName>
        <fullName evidence="8">MICOS complex subunit MIC13</fullName>
    </recommendedName>
</protein>
<dbReference type="Pfam" id="PF15884">
    <property type="entry name" value="QIL1"/>
    <property type="match status" value="1"/>
</dbReference>
<evidence type="ECO:0000256" key="8">
    <source>
        <dbReference type="RuleBase" id="RU363009"/>
    </source>
</evidence>
<keyword evidence="6 8" id="KW-0496">Mitochondrion</keyword>
<dbReference type="GO" id="GO:0044284">
    <property type="term" value="C:mitochondrial crista junction"/>
    <property type="evidence" value="ECO:0007669"/>
    <property type="project" value="TreeGrafter"/>
</dbReference>
<comment type="similarity">
    <text evidence="2 8">Belongs to the MICOS complex subunit Mic13 family.</text>
</comment>
<dbReference type="KEGG" id="soy:115882666"/>
<dbReference type="RefSeq" id="XP_030756718.1">
    <property type="nucleotide sequence ID" value="XM_030900858.1"/>
</dbReference>
<dbReference type="AlphaFoldDB" id="A0A6J2XYY9"/>
<organism evidence="10 11">
    <name type="scientific">Sitophilus oryzae</name>
    <name type="common">Rice weevil</name>
    <name type="synonym">Curculio oryzae</name>
    <dbReference type="NCBI Taxonomy" id="7048"/>
    <lineage>
        <taxon>Eukaryota</taxon>
        <taxon>Metazoa</taxon>
        <taxon>Ecdysozoa</taxon>
        <taxon>Arthropoda</taxon>
        <taxon>Hexapoda</taxon>
        <taxon>Insecta</taxon>
        <taxon>Pterygota</taxon>
        <taxon>Neoptera</taxon>
        <taxon>Endopterygota</taxon>
        <taxon>Coleoptera</taxon>
        <taxon>Polyphaga</taxon>
        <taxon>Cucujiformia</taxon>
        <taxon>Curculionidae</taxon>
        <taxon>Dryophthorinae</taxon>
        <taxon>Sitophilus</taxon>
    </lineage>
</organism>
<evidence type="ECO:0000256" key="7">
    <source>
        <dbReference type="ARBA" id="ARBA00023136"/>
    </source>
</evidence>
<gene>
    <name evidence="11" type="primary">LOC115882666</name>
</gene>
<keyword evidence="10" id="KW-1185">Reference proteome</keyword>
<dbReference type="InParanoid" id="A0A6J2XYY9"/>
<evidence type="ECO:0000313" key="10">
    <source>
        <dbReference type="Proteomes" id="UP000504635"/>
    </source>
</evidence>
<keyword evidence="3" id="KW-0812">Transmembrane</keyword>
<dbReference type="InterPro" id="IPR026769">
    <property type="entry name" value="Mic13"/>
</dbReference>
<evidence type="ECO:0000256" key="5">
    <source>
        <dbReference type="ARBA" id="ARBA00022989"/>
    </source>
</evidence>
<dbReference type="CTD" id="39948"/>
<feature type="region of interest" description="Disordered" evidence="9">
    <location>
        <begin position="127"/>
        <end position="152"/>
    </location>
</feature>
<keyword evidence="5" id="KW-1133">Transmembrane helix</keyword>
<dbReference type="GO" id="GO:0061617">
    <property type="term" value="C:MICOS complex"/>
    <property type="evidence" value="ECO:0007669"/>
    <property type="project" value="UniProtKB-UniRule"/>
</dbReference>
<keyword evidence="7" id="KW-0472">Membrane</keyword>
<dbReference type="GeneID" id="115882666"/>
<evidence type="ECO:0000256" key="4">
    <source>
        <dbReference type="ARBA" id="ARBA00022792"/>
    </source>
</evidence>
<dbReference type="Proteomes" id="UP000504635">
    <property type="component" value="Unplaced"/>
</dbReference>
<sequence>MEAIFLKYLSMNFLKLFAIKAAIAGTAVYYIKEQGIFNKSDESIESYRKLKQAVSPYIQDVTSQIPIELPEIPPTDNVSQLATEYWNRGVRASFAFLVRLPECSKHYIKKGVDQVLENPEVKKFVDSFSSTESKVPPPQLVSGSSPPAASKK</sequence>
<dbReference type="FunCoup" id="A0A6J2XYY9">
    <property type="interactions" value="93"/>
</dbReference>
<dbReference type="PANTHER" id="PTHR31816">
    <property type="entry name" value="MICOS COMPLEX SUBUNIT MIC13"/>
    <property type="match status" value="1"/>
</dbReference>
<keyword evidence="4 8" id="KW-0999">Mitochondrion inner membrane</keyword>
<comment type="subcellular location">
    <subcellularLocation>
        <location evidence="1 8">Mitochondrion inner membrane</location>
        <topology evidence="1 8">Single-pass membrane protein</topology>
    </subcellularLocation>
</comment>
<evidence type="ECO:0000256" key="9">
    <source>
        <dbReference type="SAM" id="MobiDB-lite"/>
    </source>
</evidence>
<dbReference type="PANTHER" id="PTHR31816:SF3">
    <property type="entry name" value="MICOS COMPLEX SUBUNIT MIC13"/>
    <property type="match status" value="1"/>
</dbReference>